<dbReference type="EMBL" id="CP073347">
    <property type="protein sequence ID" value="UTW13899.1"/>
    <property type="molecule type" value="Genomic_DNA"/>
</dbReference>
<keyword evidence="7" id="KW-1185">Reference proteome</keyword>
<evidence type="ECO:0000256" key="5">
    <source>
        <dbReference type="SAM" id="Phobius"/>
    </source>
</evidence>
<feature type="transmembrane region" description="Helical" evidence="5">
    <location>
        <begin position="133"/>
        <end position="155"/>
    </location>
</feature>
<evidence type="ECO:0000256" key="3">
    <source>
        <dbReference type="ARBA" id="ARBA00022989"/>
    </source>
</evidence>
<accession>A0ABY5HP51</accession>
<sequence length="325" mass="34781">MFHAFRLAIRQVPTPLAGLALGIAALGACWELYSPHQGQMALASAALAGGLLLAVLCKFVFNPLLLWRDLAHPVVGGVVPTFSMAAMVISDALHPITPSLAGGIWLLAVALHLTFLLLFALHRIRKFELHHMAPSWFVPPVGIVSAALTCPPEAIELARNLMWFGLISYCLLLPLMLYRLIFAKRLPRAARPILAILAAPANLCLAGYISIIDEPSILLIAVLGTIAQLMTLIIYMAFFQLLRLPFSSSHAAFAFPVAVSALAMLLLTDTLQALGAPGDVIGQVGWLASAQLGLASLMVLYVSGRLLLHWIRSFSASAAEVAGTD</sequence>
<keyword evidence="4 5" id="KW-0472">Membrane</keyword>
<dbReference type="InterPro" id="IPR038665">
    <property type="entry name" value="Voltage-dep_anion_channel_sf"/>
</dbReference>
<organism evidence="6 7">
    <name type="scientific">Marinobacterium rhizophilum</name>
    <dbReference type="NCBI Taxonomy" id="420402"/>
    <lineage>
        <taxon>Bacteria</taxon>
        <taxon>Pseudomonadati</taxon>
        <taxon>Pseudomonadota</taxon>
        <taxon>Gammaproteobacteria</taxon>
        <taxon>Oceanospirillales</taxon>
        <taxon>Oceanospirillaceae</taxon>
        <taxon>Marinobacterium</taxon>
    </lineage>
</organism>
<reference evidence="6" key="1">
    <citation type="submission" date="2021-04" db="EMBL/GenBank/DDBJ databases">
        <title>Oceanospirillales bacteria with DddD are important DMSP degraders in coastal seawater.</title>
        <authorList>
            <person name="Liu J."/>
        </authorList>
    </citation>
    <scope>NUCLEOTIDE SEQUENCE</scope>
    <source>
        <strain evidence="6">D13-1</strain>
    </source>
</reference>
<evidence type="ECO:0000313" key="7">
    <source>
        <dbReference type="Proteomes" id="UP001058461"/>
    </source>
</evidence>
<evidence type="ECO:0000256" key="1">
    <source>
        <dbReference type="ARBA" id="ARBA00004141"/>
    </source>
</evidence>
<protein>
    <submittedName>
        <fullName evidence="6">TDT family transporter</fullName>
    </submittedName>
</protein>
<proteinExistence type="predicted"/>
<keyword evidence="3 5" id="KW-1133">Transmembrane helix</keyword>
<feature type="transmembrane region" description="Helical" evidence="5">
    <location>
        <begin position="39"/>
        <end position="61"/>
    </location>
</feature>
<dbReference type="Proteomes" id="UP001058461">
    <property type="component" value="Chromosome"/>
</dbReference>
<dbReference type="Pfam" id="PF03595">
    <property type="entry name" value="SLAC1"/>
    <property type="match status" value="1"/>
</dbReference>
<evidence type="ECO:0000313" key="6">
    <source>
        <dbReference type="EMBL" id="UTW13899.1"/>
    </source>
</evidence>
<feature type="transmembrane region" description="Helical" evidence="5">
    <location>
        <begin position="280"/>
        <end position="302"/>
    </location>
</feature>
<keyword evidence="2 5" id="KW-0812">Transmembrane</keyword>
<dbReference type="Gene3D" id="1.50.10.150">
    <property type="entry name" value="Voltage-dependent anion channel"/>
    <property type="match status" value="1"/>
</dbReference>
<feature type="transmembrane region" description="Helical" evidence="5">
    <location>
        <begin position="161"/>
        <end position="181"/>
    </location>
</feature>
<gene>
    <name evidence="6" type="ORF">KDW95_09785</name>
</gene>
<dbReference type="InterPro" id="IPR052951">
    <property type="entry name" value="Tellurite_res_ion_channel"/>
</dbReference>
<dbReference type="InterPro" id="IPR004695">
    <property type="entry name" value="SLAC1/Mae1/Ssu1/TehA"/>
</dbReference>
<feature type="transmembrane region" description="Helical" evidence="5">
    <location>
        <begin position="102"/>
        <end position="121"/>
    </location>
</feature>
<comment type="subcellular location">
    <subcellularLocation>
        <location evidence="1">Membrane</location>
        <topology evidence="1">Multi-pass membrane protein</topology>
    </subcellularLocation>
</comment>
<dbReference type="CDD" id="cd09325">
    <property type="entry name" value="TDT_C4-dicarb_trans"/>
    <property type="match status" value="1"/>
</dbReference>
<evidence type="ECO:0000256" key="2">
    <source>
        <dbReference type="ARBA" id="ARBA00022692"/>
    </source>
</evidence>
<feature type="transmembrane region" description="Helical" evidence="5">
    <location>
        <begin position="251"/>
        <end position="268"/>
    </location>
</feature>
<feature type="transmembrane region" description="Helical" evidence="5">
    <location>
        <begin position="12"/>
        <end position="33"/>
    </location>
</feature>
<dbReference type="PROSITE" id="PS51257">
    <property type="entry name" value="PROKAR_LIPOPROTEIN"/>
    <property type="match status" value="1"/>
</dbReference>
<feature type="transmembrane region" description="Helical" evidence="5">
    <location>
        <begin position="70"/>
        <end position="90"/>
    </location>
</feature>
<name>A0ABY5HP51_9GAMM</name>
<dbReference type="RefSeq" id="WP_255856090.1">
    <property type="nucleotide sequence ID" value="NZ_CP073347.1"/>
</dbReference>
<feature type="transmembrane region" description="Helical" evidence="5">
    <location>
        <begin position="217"/>
        <end position="239"/>
    </location>
</feature>
<dbReference type="PANTHER" id="PTHR37955:SF1">
    <property type="entry name" value="DEP DOMAIN-CONTAINING PROTEIN"/>
    <property type="match status" value="1"/>
</dbReference>
<dbReference type="PANTHER" id="PTHR37955">
    <property type="entry name" value="TELLURITE RESISTANCE PROTEIN TEHA"/>
    <property type="match status" value="1"/>
</dbReference>
<feature type="transmembrane region" description="Helical" evidence="5">
    <location>
        <begin position="193"/>
        <end position="211"/>
    </location>
</feature>
<evidence type="ECO:0000256" key="4">
    <source>
        <dbReference type="ARBA" id="ARBA00023136"/>
    </source>
</evidence>